<reference evidence="1 2" key="1">
    <citation type="submission" date="2018-04" db="EMBL/GenBank/DDBJ databases">
        <title>Draft genome sequence of Pseudomonas syringae pv. actinidiae biovar 1 strains isolated from kiwifruit in Kagawa prefecture.</title>
        <authorList>
            <person name="Tabuchi M."/>
            <person name="Saito M."/>
            <person name="Fujiwara S."/>
            <person name="Sasa N."/>
            <person name="Akimitsu K."/>
            <person name="Gomi K."/>
            <person name="Konishi-Sugita S."/>
            <person name="Hamano K."/>
            <person name="Kataoka I."/>
        </authorList>
    </citation>
    <scope>NUCLEOTIDE SEQUENCE [LARGE SCALE GENOMIC DNA]</scope>
    <source>
        <strain evidence="1 2">MAFF212206</strain>
    </source>
</reference>
<gene>
    <name evidence="1" type="ORF">KPSA1_07395</name>
</gene>
<name>A0A2V0QLT2_PSESF</name>
<evidence type="ECO:0000313" key="2">
    <source>
        <dbReference type="Proteomes" id="UP000247480"/>
    </source>
</evidence>
<evidence type="ECO:0000313" key="1">
    <source>
        <dbReference type="EMBL" id="GBH13901.1"/>
    </source>
</evidence>
<protein>
    <submittedName>
        <fullName evidence="1">Uncharacterized protein</fullName>
    </submittedName>
</protein>
<accession>A0A2V0QLT2</accession>
<dbReference type="AlphaFoldDB" id="A0A2V0QLT2"/>
<proteinExistence type="predicted"/>
<dbReference type="EMBL" id="BGJZ01000400">
    <property type="protein sequence ID" value="GBH13901.1"/>
    <property type="molecule type" value="Genomic_DNA"/>
</dbReference>
<sequence length="49" mass="5460">MRLSVAAGSDYVPLSSWYLRPVSVSEINATSDWRRPQSAVLNFRNSCDG</sequence>
<comment type="caution">
    <text evidence="1">The sequence shown here is derived from an EMBL/GenBank/DDBJ whole genome shotgun (WGS) entry which is preliminary data.</text>
</comment>
<dbReference type="Proteomes" id="UP000247480">
    <property type="component" value="Unassembled WGS sequence"/>
</dbReference>
<organism evidence="1 2">
    <name type="scientific">Pseudomonas syringae pv. actinidiae</name>
    <dbReference type="NCBI Taxonomy" id="103796"/>
    <lineage>
        <taxon>Bacteria</taxon>
        <taxon>Pseudomonadati</taxon>
        <taxon>Pseudomonadota</taxon>
        <taxon>Gammaproteobacteria</taxon>
        <taxon>Pseudomonadales</taxon>
        <taxon>Pseudomonadaceae</taxon>
        <taxon>Pseudomonas</taxon>
        <taxon>Pseudomonas syringae</taxon>
    </lineage>
</organism>